<protein>
    <recommendedName>
        <fullName evidence="1">Glycosyl hydrolase family 95 N-terminal domain-containing protein</fullName>
    </recommendedName>
</protein>
<dbReference type="OrthoDB" id="2848340at2759"/>
<proteinExistence type="predicted"/>
<dbReference type="PANTHER" id="PTHR31084">
    <property type="entry name" value="ALPHA-L-FUCOSIDASE 2"/>
    <property type="match status" value="1"/>
</dbReference>
<evidence type="ECO:0000313" key="3">
    <source>
        <dbReference type="Proteomes" id="UP000250140"/>
    </source>
</evidence>
<name>A0A8E2JYD3_9PEZI</name>
<accession>A0A8E2JYD3</accession>
<dbReference type="GO" id="GO:0004560">
    <property type="term" value="F:alpha-L-fucosidase activity"/>
    <property type="evidence" value="ECO:0007669"/>
    <property type="project" value="TreeGrafter"/>
</dbReference>
<dbReference type="AlphaFoldDB" id="A0A8E2JYD3"/>
<reference evidence="2 3" key="1">
    <citation type="journal article" date="2016" name="Nat. Commun.">
        <title>Ectomycorrhizal ecology is imprinted in the genome of the dominant symbiotic fungus Cenococcum geophilum.</title>
        <authorList>
            <consortium name="DOE Joint Genome Institute"/>
            <person name="Peter M."/>
            <person name="Kohler A."/>
            <person name="Ohm R.A."/>
            <person name="Kuo A."/>
            <person name="Krutzmann J."/>
            <person name="Morin E."/>
            <person name="Arend M."/>
            <person name="Barry K.W."/>
            <person name="Binder M."/>
            <person name="Choi C."/>
            <person name="Clum A."/>
            <person name="Copeland A."/>
            <person name="Grisel N."/>
            <person name="Haridas S."/>
            <person name="Kipfer T."/>
            <person name="LaButti K."/>
            <person name="Lindquist E."/>
            <person name="Lipzen A."/>
            <person name="Maire R."/>
            <person name="Meier B."/>
            <person name="Mihaltcheva S."/>
            <person name="Molinier V."/>
            <person name="Murat C."/>
            <person name="Poggeler S."/>
            <person name="Quandt C.A."/>
            <person name="Sperisen C."/>
            <person name="Tritt A."/>
            <person name="Tisserant E."/>
            <person name="Crous P.W."/>
            <person name="Henrissat B."/>
            <person name="Nehls U."/>
            <person name="Egli S."/>
            <person name="Spatafora J.W."/>
            <person name="Grigoriev I.V."/>
            <person name="Martin F.M."/>
        </authorList>
    </citation>
    <scope>NUCLEOTIDE SEQUENCE [LARGE SCALE GENOMIC DNA]</scope>
    <source>
        <strain evidence="2 3">CBS 207.34</strain>
    </source>
</reference>
<dbReference type="Gene3D" id="2.70.98.50">
    <property type="entry name" value="putative glycoside hydrolase family protein from bacillus halodurans"/>
    <property type="match status" value="1"/>
</dbReference>
<dbReference type="PANTHER" id="PTHR31084:SF18">
    <property type="entry name" value="GLYCOSYL HYDROLASE FAMILY 95 N-TERMINAL DOMAIN-CONTAINING PROTEIN"/>
    <property type="match status" value="1"/>
</dbReference>
<evidence type="ECO:0000313" key="2">
    <source>
        <dbReference type="EMBL" id="OCL13667.1"/>
    </source>
</evidence>
<dbReference type="Proteomes" id="UP000250140">
    <property type="component" value="Unassembled WGS sequence"/>
</dbReference>
<feature type="domain" description="Glycosyl hydrolase family 95 N-terminal" evidence="1">
    <location>
        <begin position="7"/>
        <end position="216"/>
    </location>
</feature>
<dbReference type="InterPro" id="IPR027414">
    <property type="entry name" value="GH95_N_dom"/>
</dbReference>
<gene>
    <name evidence="2" type="ORF">AOQ84DRAFT_224642</name>
</gene>
<dbReference type="Pfam" id="PF14498">
    <property type="entry name" value="Glyco_hyd_65N_2"/>
    <property type="match status" value="1"/>
</dbReference>
<keyword evidence="3" id="KW-1185">Reference proteome</keyword>
<sequence length="229" mass="26030">MVDPLRLWYKEPASKWPNALPIGNRKLGAMLYGEVQNERWQLNEDSVWYGCAMDRNPKDALKYLPRLRQPLEDGLLKEAEDLVGKAFMGMPEAQRHYEPLGQVNLNFLYFKVETSNYKRYLDSYQALSGVSYEVNRVQHVREIFASHPDNIIGAKISSSPKANVSFDLRLFRGYNTSVYMDLIEVTNDSVMMKGQTGGNGVRFCAAVSVNAKGGQLCYFICLSDRFTSS</sequence>
<organism evidence="2 3">
    <name type="scientific">Glonium stellatum</name>
    <dbReference type="NCBI Taxonomy" id="574774"/>
    <lineage>
        <taxon>Eukaryota</taxon>
        <taxon>Fungi</taxon>
        <taxon>Dikarya</taxon>
        <taxon>Ascomycota</taxon>
        <taxon>Pezizomycotina</taxon>
        <taxon>Dothideomycetes</taxon>
        <taxon>Pleosporomycetidae</taxon>
        <taxon>Gloniales</taxon>
        <taxon>Gloniaceae</taxon>
        <taxon>Glonium</taxon>
    </lineage>
</organism>
<evidence type="ECO:0000259" key="1">
    <source>
        <dbReference type="Pfam" id="PF14498"/>
    </source>
</evidence>
<dbReference type="EMBL" id="KV748686">
    <property type="protein sequence ID" value="OCL13667.1"/>
    <property type="molecule type" value="Genomic_DNA"/>
</dbReference>